<evidence type="ECO:0000256" key="5">
    <source>
        <dbReference type="ARBA" id="ARBA00022692"/>
    </source>
</evidence>
<evidence type="ECO:0000256" key="9">
    <source>
        <dbReference type="RuleBase" id="RU363032"/>
    </source>
</evidence>
<feature type="transmembrane region" description="Helical" evidence="9">
    <location>
        <begin position="142"/>
        <end position="167"/>
    </location>
</feature>
<keyword evidence="12" id="KW-1185">Reference proteome</keyword>
<keyword evidence="4" id="KW-1003">Cell membrane</keyword>
<dbReference type="SUPFAM" id="SSF161098">
    <property type="entry name" value="MetI-like"/>
    <property type="match status" value="2"/>
</dbReference>
<dbReference type="PANTHER" id="PTHR30614:SF37">
    <property type="entry name" value="AMINO-ACID ABC TRANSPORTER PERMEASE PROTEIN YHDX-RELATED"/>
    <property type="match status" value="1"/>
</dbReference>
<evidence type="ECO:0000256" key="6">
    <source>
        <dbReference type="ARBA" id="ARBA00022970"/>
    </source>
</evidence>
<dbReference type="InterPro" id="IPR035906">
    <property type="entry name" value="MetI-like_sf"/>
</dbReference>
<keyword evidence="3 9" id="KW-0813">Transport</keyword>
<evidence type="ECO:0000313" key="12">
    <source>
        <dbReference type="Proteomes" id="UP001230156"/>
    </source>
</evidence>
<dbReference type="PANTHER" id="PTHR30614">
    <property type="entry name" value="MEMBRANE COMPONENT OF AMINO ACID ABC TRANSPORTER"/>
    <property type="match status" value="1"/>
</dbReference>
<comment type="subcellular location">
    <subcellularLocation>
        <location evidence="1">Cell inner membrane</location>
        <topology evidence="1">Multi-pass membrane protein</topology>
    </subcellularLocation>
    <subcellularLocation>
        <location evidence="9">Cell membrane</location>
        <topology evidence="9">Multi-pass membrane protein</topology>
    </subcellularLocation>
</comment>
<dbReference type="Proteomes" id="UP001230156">
    <property type="component" value="Unassembled WGS sequence"/>
</dbReference>
<evidence type="ECO:0000256" key="4">
    <source>
        <dbReference type="ARBA" id="ARBA00022475"/>
    </source>
</evidence>
<dbReference type="InterPro" id="IPR043429">
    <property type="entry name" value="ArtM/GltK/GlnP/TcyL/YhdX-like"/>
</dbReference>
<dbReference type="PROSITE" id="PS50928">
    <property type="entry name" value="ABC_TM1"/>
    <property type="match status" value="1"/>
</dbReference>
<dbReference type="EMBL" id="JAUYVI010000014">
    <property type="protein sequence ID" value="MDQ7251589.1"/>
    <property type="molecule type" value="Genomic_DNA"/>
</dbReference>
<organism evidence="11 12">
    <name type="scientific">Dongia sedimenti</name>
    <dbReference type="NCBI Taxonomy" id="3064282"/>
    <lineage>
        <taxon>Bacteria</taxon>
        <taxon>Pseudomonadati</taxon>
        <taxon>Pseudomonadota</taxon>
        <taxon>Alphaproteobacteria</taxon>
        <taxon>Rhodospirillales</taxon>
        <taxon>Dongiaceae</taxon>
        <taxon>Dongia</taxon>
    </lineage>
</organism>
<sequence length="398" mass="42690">MTADVQGSKDASTATVTPWWRDERKRGIASQALVGLVLVGFVWFMASNMLANQERLGVPMSFRFLDSPAGFQLSFATISVTLDSPISRILLVGALNTLFASAITAVLATVLGVIIGISRLSTNFLISRLAGAYIELLRNTPLLLQLVFWYASVVAALPAVKSSLSLFNVIFLNKKGLYVPDPVFQPGAGLVLVAFIVAVVASVVLRRWASQRQAATGERFPAISVSILLLLGLPALTSLALGNPVEWDIPVLGGFNFSGGLAFQPEVVALIVGLGLNSSAFIAEIIRGGIIAVSHGQTEAALALGLKPRWTLRLVVIPQAQRIIIPPMVSQYLNVVKNSTLAGFIGYPDLFSVIGTSQNQTGRAVECITILMLFYLAVSLVISTVLNWYNKRVALVER</sequence>
<evidence type="ECO:0000256" key="8">
    <source>
        <dbReference type="ARBA" id="ARBA00023136"/>
    </source>
</evidence>
<reference evidence="12" key="1">
    <citation type="submission" date="2023-08" db="EMBL/GenBank/DDBJ databases">
        <title>Rhodospirillaceae gen. nov., a novel taxon isolated from the Yangtze River Yuezi River estuary sludge.</title>
        <authorList>
            <person name="Ruan L."/>
        </authorList>
    </citation>
    <scope>NUCLEOTIDE SEQUENCE [LARGE SCALE GENOMIC DNA]</scope>
    <source>
        <strain evidence="12">R-7</strain>
    </source>
</reference>
<feature type="transmembrane region" description="Helical" evidence="9">
    <location>
        <begin position="28"/>
        <end position="46"/>
    </location>
</feature>
<dbReference type="RefSeq" id="WP_379962099.1">
    <property type="nucleotide sequence ID" value="NZ_JAUYVI010000014.1"/>
</dbReference>
<protein>
    <submittedName>
        <fullName evidence="11">ABC transporter permease subunit</fullName>
    </submittedName>
</protein>
<evidence type="ECO:0000256" key="2">
    <source>
        <dbReference type="ARBA" id="ARBA00010072"/>
    </source>
</evidence>
<dbReference type="NCBIfam" id="TIGR01726">
    <property type="entry name" value="HEQRo_perm_3TM"/>
    <property type="match status" value="1"/>
</dbReference>
<dbReference type="InterPro" id="IPR010065">
    <property type="entry name" value="AA_ABC_transptr_permease_3TM"/>
</dbReference>
<feature type="transmembrane region" description="Helical" evidence="9">
    <location>
        <begin position="187"/>
        <end position="208"/>
    </location>
</feature>
<proteinExistence type="inferred from homology"/>
<dbReference type="InterPro" id="IPR000515">
    <property type="entry name" value="MetI-like"/>
</dbReference>
<accession>A0ABU0YV36</accession>
<keyword evidence="7 9" id="KW-1133">Transmembrane helix</keyword>
<gene>
    <name evidence="11" type="ORF">Q8A70_28135</name>
</gene>
<evidence type="ECO:0000259" key="10">
    <source>
        <dbReference type="PROSITE" id="PS50928"/>
    </source>
</evidence>
<feature type="transmembrane region" description="Helical" evidence="9">
    <location>
        <begin position="98"/>
        <end position="121"/>
    </location>
</feature>
<dbReference type="Pfam" id="PF00528">
    <property type="entry name" value="BPD_transp_1"/>
    <property type="match status" value="1"/>
</dbReference>
<feature type="transmembrane region" description="Helical" evidence="9">
    <location>
        <begin position="261"/>
        <end position="283"/>
    </location>
</feature>
<keyword evidence="5 9" id="KW-0812">Transmembrane</keyword>
<feature type="domain" description="ABC transmembrane type-1" evidence="10">
    <location>
        <begin position="94"/>
        <end position="386"/>
    </location>
</feature>
<evidence type="ECO:0000256" key="3">
    <source>
        <dbReference type="ARBA" id="ARBA00022448"/>
    </source>
</evidence>
<feature type="transmembrane region" description="Helical" evidence="9">
    <location>
        <begin position="367"/>
        <end position="389"/>
    </location>
</feature>
<dbReference type="Gene3D" id="1.10.3720.10">
    <property type="entry name" value="MetI-like"/>
    <property type="match status" value="1"/>
</dbReference>
<comment type="caution">
    <text evidence="11">The sequence shown here is derived from an EMBL/GenBank/DDBJ whole genome shotgun (WGS) entry which is preliminary data.</text>
</comment>
<feature type="transmembrane region" description="Helical" evidence="9">
    <location>
        <begin position="220"/>
        <end position="241"/>
    </location>
</feature>
<evidence type="ECO:0000256" key="1">
    <source>
        <dbReference type="ARBA" id="ARBA00004429"/>
    </source>
</evidence>
<name>A0ABU0YV36_9PROT</name>
<keyword evidence="8 9" id="KW-0472">Membrane</keyword>
<comment type="similarity">
    <text evidence="2">Belongs to the binding-protein-dependent transport system permease family. HisMQ subfamily.</text>
</comment>
<evidence type="ECO:0000256" key="7">
    <source>
        <dbReference type="ARBA" id="ARBA00022989"/>
    </source>
</evidence>
<dbReference type="CDD" id="cd06261">
    <property type="entry name" value="TM_PBP2"/>
    <property type="match status" value="1"/>
</dbReference>
<keyword evidence="6" id="KW-0029">Amino-acid transport</keyword>
<evidence type="ECO:0000313" key="11">
    <source>
        <dbReference type="EMBL" id="MDQ7251589.1"/>
    </source>
</evidence>